<keyword evidence="3" id="KW-0813">Transport</keyword>
<evidence type="ECO:0000256" key="2">
    <source>
        <dbReference type="ARBA" id="ARBA00008444"/>
    </source>
</evidence>
<dbReference type="PANTHER" id="PTHR10485">
    <property type="entry name" value="MITOCHONDRIAL IMPORT INNER MEMBRANE TRANSLOCASE SUBUNIT TIM-17"/>
    <property type="match status" value="1"/>
</dbReference>
<evidence type="ECO:0000256" key="3">
    <source>
        <dbReference type="ARBA" id="ARBA00022448"/>
    </source>
</evidence>
<feature type="transmembrane region" description="Helical" evidence="11">
    <location>
        <begin position="12"/>
        <end position="31"/>
    </location>
</feature>
<feature type="transmembrane region" description="Helical" evidence="11">
    <location>
        <begin position="105"/>
        <end position="125"/>
    </location>
</feature>
<dbReference type="Pfam" id="PF02466">
    <property type="entry name" value="Tim17"/>
    <property type="match status" value="1"/>
</dbReference>
<evidence type="ECO:0000256" key="10">
    <source>
        <dbReference type="ARBA" id="ARBA00023136"/>
    </source>
</evidence>
<name>X6NSW3_RETFI</name>
<keyword evidence="4 11" id="KW-0812">Transmembrane</keyword>
<evidence type="ECO:0000313" key="13">
    <source>
        <dbReference type="Proteomes" id="UP000023152"/>
    </source>
</evidence>
<comment type="caution">
    <text evidence="12">The sequence shown here is derived from an EMBL/GenBank/DDBJ whole genome shotgun (WGS) entry which is preliminary data.</text>
</comment>
<evidence type="ECO:0000256" key="4">
    <source>
        <dbReference type="ARBA" id="ARBA00022692"/>
    </source>
</evidence>
<keyword evidence="8" id="KW-0811">Translocation</keyword>
<dbReference type="Proteomes" id="UP000023152">
    <property type="component" value="Unassembled WGS sequence"/>
</dbReference>
<feature type="transmembrane region" description="Helical" evidence="11">
    <location>
        <begin position="131"/>
        <end position="148"/>
    </location>
</feature>
<evidence type="ECO:0000256" key="8">
    <source>
        <dbReference type="ARBA" id="ARBA00023010"/>
    </source>
</evidence>
<dbReference type="AlphaFoldDB" id="X6NSW3"/>
<keyword evidence="7 11" id="KW-1133">Transmembrane helix</keyword>
<evidence type="ECO:0000313" key="12">
    <source>
        <dbReference type="EMBL" id="ETO29038.1"/>
    </source>
</evidence>
<comment type="subcellular location">
    <subcellularLocation>
        <location evidence="1">Mitochondrion inner membrane</location>
        <topology evidence="1">Multi-pass membrane protein</topology>
    </subcellularLocation>
</comment>
<dbReference type="OrthoDB" id="2261329at2759"/>
<evidence type="ECO:0000256" key="11">
    <source>
        <dbReference type="SAM" id="Phobius"/>
    </source>
</evidence>
<comment type="similarity">
    <text evidence="2">Belongs to the Tim17/Tim22/Tim23 family.</text>
</comment>
<reference evidence="12 13" key="1">
    <citation type="journal article" date="2013" name="Curr. Biol.">
        <title>The Genome of the Foraminiferan Reticulomyxa filosa.</title>
        <authorList>
            <person name="Glockner G."/>
            <person name="Hulsmann N."/>
            <person name="Schleicher M."/>
            <person name="Noegel A.A."/>
            <person name="Eichinger L."/>
            <person name="Gallinger C."/>
            <person name="Pawlowski J."/>
            <person name="Sierra R."/>
            <person name="Euteneuer U."/>
            <person name="Pillet L."/>
            <person name="Moustafa A."/>
            <person name="Platzer M."/>
            <person name="Groth M."/>
            <person name="Szafranski K."/>
            <person name="Schliwa M."/>
        </authorList>
    </citation>
    <scope>NUCLEOTIDE SEQUENCE [LARGE SCALE GENOMIC DNA]</scope>
</reference>
<feature type="transmembrane region" description="Helical" evidence="11">
    <location>
        <begin position="169"/>
        <end position="190"/>
    </location>
</feature>
<dbReference type="GO" id="GO:0008320">
    <property type="term" value="F:protein transmembrane transporter activity"/>
    <property type="evidence" value="ECO:0007669"/>
    <property type="project" value="TreeGrafter"/>
</dbReference>
<dbReference type="EMBL" id="ASPP01006294">
    <property type="protein sequence ID" value="ETO29038.1"/>
    <property type="molecule type" value="Genomic_DNA"/>
</dbReference>
<keyword evidence="13" id="KW-1185">Reference proteome</keyword>
<proteinExistence type="inferred from homology"/>
<keyword evidence="5" id="KW-0999">Mitochondrion inner membrane</keyword>
<gene>
    <name evidence="12" type="ORF">RFI_08088</name>
</gene>
<keyword evidence="6" id="KW-0653">Protein transport</keyword>
<dbReference type="GO" id="GO:0005744">
    <property type="term" value="C:TIM23 mitochondrial import inner membrane translocase complex"/>
    <property type="evidence" value="ECO:0007669"/>
    <property type="project" value="TreeGrafter"/>
</dbReference>
<evidence type="ECO:0000256" key="1">
    <source>
        <dbReference type="ARBA" id="ARBA00004448"/>
    </source>
</evidence>
<keyword evidence="10 11" id="KW-0472">Membrane</keyword>
<protein>
    <submittedName>
        <fullName evidence="12">Uncharacterized protein</fullName>
    </submittedName>
</protein>
<feature type="transmembrane region" description="Helical" evidence="11">
    <location>
        <begin position="230"/>
        <end position="247"/>
    </location>
</feature>
<evidence type="ECO:0000256" key="6">
    <source>
        <dbReference type="ARBA" id="ARBA00022927"/>
    </source>
</evidence>
<dbReference type="PANTHER" id="PTHR10485:SF0">
    <property type="entry name" value="AT05822P-RELATED"/>
    <property type="match status" value="1"/>
</dbReference>
<accession>X6NSW3</accession>
<dbReference type="GO" id="GO:0030150">
    <property type="term" value="P:protein import into mitochondrial matrix"/>
    <property type="evidence" value="ECO:0007669"/>
    <property type="project" value="TreeGrafter"/>
</dbReference>
<feature type="transmembrane region" description="Helical" evidence="11">
    <location>
        <begin position="73"/>
        <end position="93"/>
    </location>
</feature>
<evidence type="ECO:0000256" key="5">
    <source>
        <dbReference type="ARBA" id="ARBA00022792"/>
    </source>
</evidence>
<organism evidence="12 13">
    <name type="scientific">Reticulomyxa filosa</name>
    <dbReference type="NCBI Taxonomy" id="46433"/>
    <lineage>
        <taxon>Eukaryota</taxon>
        <taxon>Sar</taxon>
        <taxon>Rhizaria</taxon>
        <taxon>Retaria</taxon>
        <taxon>Foraminifera</taxon>
        <taxon>Monothalamids</taxon>
        <taxon>Reticulomyxidae</taxon>
        <taxon>Reticulomyxa</taxon>
    </lineage>
</organism>
<evidence type="ECO:0000256" key="7">
    <source>
        <dbReference type="ARBA" id="ARBA00022989"/>
    </source>
</evidence>
<keyword evidence="9" id="KW-0496">Mitochondrion</keyword>
<sequence>MFDAPSHRVIVLIFYPLFYFVTCFFFTPNYYEFNQLFSTFLNKNIDFFRIRFGNCTKKFFLKILRKCAKQIKLITYLNNFSFCHSWFTYFFYIVKMAQSPCPHRIIDDMVRFFFCLLCVTPFHLIEKSGSQGYAFCMGGTFGTLFHGFKGYRNAPRGTMNRFIGCGKSIAARAPGLGGNFAIWGLFFSSYDCLFLHARRKDDQLNAIMAGAATGGTLAFRAGPANMCKNALLGGVFLALIEGLGILLSKQMQPMQQQGPISPYSTYSPAGPGRHVGELKGGSSVSQPPPADSGWVISEDDDTDIFSLGFDILQQKLTAFFLNFFFLQKKKKTLFNLWRRFSKLADSKHH</sequence>
<evidence type="ECO:0000256" key="9">
    <source>
        <dbReference type="ARBA" id="ARBA00023128"/>
    </source>
</evidence>